<evidence type="ECO:0000256" key="3">
    <source>
        <dbReference type="ARBA" id="ARBA00022490"/>
    </source>
</evidence>
<evidence type="ECO:0000256" key="5">
    <source>
        <dbReference type="ARBA" id="ARBA00022840"/>
    </source>
</evidence>
<keyword evidence="5" id="KW-0067">ATP-binding</keyword>
<keyword evidence="4" id="KW-0547">Nucleotide-binding</keyword>
<keyword evidence="3" id="KW-0963">Cytoplasm</keyword>
<evidence type="ECO:0000259" key="7">
    <source>
        <dbReference type="Pfam" id="PF02562"/>
    </source>
</evidence>
<name>A0A6C0BF67_9ZZZZ</name>
<evidence type="ECO:0000256" key="2">
    <source>
        <dbReference type="ARBA" id="ARBA00010393"/>
    </source>
</evidence>
<feature type="domain" description="PhoH-like protein" evidence="7">
    <location>
        <begin position="42"/>
        <end position="254"/>
    </location>
</feature>
<proteinExistence type="inferred from homology"/>
<dbReference type="PANTHER" id="PTHR30473:SF1">
    <property type="entry name" value="PHOH-LIKE PROTEIN"/>
    <property type="match status" value="1"/>
</dbReference>
<reference evidence="8" key="1">
    <citation type="journal article" date="2020" name="Nature">
        <title>Giant virus diversity and host interactions through global metagenomics.</title>
        <authorList>
            <person name="Schulz F."/>
            <person name="Roux S."/>
            <person name="Paez-Espino D."/>
            <person name="Jungbluth S."/>
            <person name="Walsh D.A."/>
            <person name="Denef V.J."/>
            <person name="McMahon K.D."/>
            <person name="Konstantinidis K.T."/>
            <person name="Eloe-Fadrosh E.A."/>
            <person name="Kyrpides N.C."/>
            <person name="Woyke T."/>
        </authorList>
    </citation>
    <scope>NUCLEOTIDE SEQUENCE</scope>
    <source>
        <strain evidence="8">GVMAG-M-3300010354-11</strain>
    </source>
</reference>
<comment type="similarity">
    <text evidence="2">Belongs to the PhoH family.</text>
</comment>
<protein>
    <recommendedName>
        <fullName evidence="6">PhoH-like protein</fullName>
    </recommendedName>
</protein>
<dbReference type="GO" id="GO:0005829">
    <property type="term" value="C:cytosol"/>
    <property type="evidence" value="ECO:0007669"/>
    <property type="project" value="TreeGrafter"/>
</dbReference>
<dbReference type="EMBL" id="MN739141">
    <property type="protein sequence ID" value="QHS90622.1"/>
    <property type="molecule type" value="Genomic_DNA"/>
</dbReference>
<organism evidence="8">
    <name type="scientific">viral metagenome</name>
    <dbReference type="NCBI Taxonomy" id="1070528"/>
    <lineage>
        <taxon>unclassified sequences</taxon>
        <taxon>metagenomes</taxon>
        <taxon>organismal metagenomes</taxon>
    </lineage>
</organism>
<dbReference type="Gene3D" id="3.40.50.300">
    <property type="entry name" value="P-loop containing nucleotide triphosphate hydrolases"/>
    <property type="match status" value="1"/>
</dbReference>
<evidence type="ECO:0000313" key="8">
    <source>
        <dbReference type="EMBL" id="QHS90622.1"/>
    </source>
</evidence>
<dbReference type="AlphaFoldDB" id="A0A6C0BF67"/>
<evidence type="ECO:0000256" key="4">
    <source>
        <dbReference type="ARBA" id="ARBA00022741"/>
    </source>
</evidence>
<dbReference type="InterPro" id="IPR003714">
    <property type="entry name" value="PhoH"/>
</dbReference>
<dbReference type="Pfam" id="PF02562">
    <property type="entry name" value="PhoH"/>
    <property type="match status" value="1"/>
</dbReference>
<evidence type="ECO:0000256" key="1">
    <source>
        <dbReference type="ARBA" id="ARBA00004496"/>
    </source>
</evidence>
<evidence type="ECO:0000256" key="6">
    <source>
        <dbReference type="ARBA" id="ARBA00039970"/>
    </source>
</evidence>
<dbReference type="InterPro" id="IPR027417">
    <property type="entry name" value="P-loop_NTPase"/>
</dbReference>
<comment type="subcellular location">
    <subcellularLocation>
        <location evidence="1">Cytoplasm</location>
    </subcellularLocation>
</comment>
<dbReference type="PANTHER" id="PTHR30473">
    <property type="entry name" value="PROTEIN PHOH"/>
    <property type="match status" value="1"/>
</dbReference>
<accession>A0A6C0BF67</accession>
<dbReference type="GO" id="GO:0005524">
    <property type="term" value="F:ATP binding"/>
    <property type="evidence" value="ECO:0007669"/>
    <property type="project" value="UniProtKB-KW"/>
</dbReference>
<dbReference type="InterPro" id="IPR051451">
    <property type="entry name" value="PhoH2-like"/>
</dbReference>
<sequence>MKTNSTMISLLSKPTQRYRVTVRAQAKHQNIHNDLNLKALEKNPNHKAYAYHIANPNVPVVIGIGPAGCGKTLISCAHAINRLVNKEINKVVITRPAVSMDESHGYLPGDIESKMMPWLIPIYDCFKQYVSVQRLREYIQNEDIEICPMSFIRGRTFNNSWIIADEVQNSTVNQMKTLLTRIGNDSKMILTGDLQQCDLKETNGLEDFLKRHEYYRNDTEINSDNKDEMIKIVKFEEHDIMRSEIVKYVLDIYKY</sequence>
<dbReference type="SUPFAM" id="SSF52540">
    <property type="entry name" value="P-loop containing nucleoside triphosphate hydrolases"/>
    <property type="match status" value="1"/>
</dbReference>